<keyword evidence="2" id="KW-0813">Transport</keyword>
<dbReference type="EMBL" id="JAVAIM010000001">
    <property type="protein sequence ID" value="MDP4574016.1"/>
    <property type="molecule type" value="Genomic_DNA"/>
</dbReference>
<keyword evidence="5 7" id="KW-1133">Transmembrane helix</keyword>
<protein>
    <submittedName>
        <fullName evidence="9">Divalent metal cation transporter</fullName>
    </submittedName>
</protein>
<feature type="transmembrane region" description="Helical" evidence="7">
    <location>
        <begin position="222"/>
        <end position="243"/>
    </location>
</feature>
<evidence type="ECO:0000256" key="1">
    <source>
        <dbReference type="ARBA" id="ARBA00004141"/>
    </source>
</evidence>
<evidence type="ECO:0000256" key="2">
    <source>
        <dbReference type="ARBA" id="ARBA00022448"/>
    </source>
</evidence>
<dbReference type="PANTHER" id="PTHR11706">
    <property type="entry name" value="SOLUTE CARRIER PROTEIN FAMILY 11 MEMBER"/>
    <property type="match status" value="1"/>
</dbReference>
<feature type="transmembrane region" description="Helical" evidence="7">
    <location>
        <begin position="408"/>
        <end position="427"/>
    </location>
</feature>
<feature type="transmembrane region" description="Helical" evidence="7">
    <location>
        <begin position="375"/>
        <end position="396"/>
    </location>
</feature>
<comment type="subcellular location">
    <subcellularLocation>
        <location evidence="1">Membrane</location>
        <topology evidence="1">Multi-pass membrane protein</topology>
    </subcellularLocation>
</comment>
<evidence type="ECO:0000256" key="8">
    <source>
        <dbReference type="SAM" id="SignalP"/>
    </source>
</evidence>
<gene>
    <name evidence="9" type="ORF">Q9K02_02530</name>
</gene>
<reference evidence="9 10" key="1">
    <citation type="submission" date="2023-08" db="EMBL/GenBank/DDBJ databases">
        <title>genomic of G39.</title>
        <authorList>
            <person name="Wang Y."/>
        </authorList>
    </citation>
    <scope>NUCLEOTIDE SEQUENCE [LARGE SCALE GENOMIC DNA]</scope>
    <source>
        <strain evidence="9 10">G39</strain>
    </source>
</reference>
<dbReference type="PANTHER" id="PTHR11706:SF33">
    <property type="entry name" value="NATURAL RESISTANCE-ASSOCIATED MACROPHAGE PROTEIN 2"/>
    <property type="match status" value="1"/>
</dbReference>
<feature type="transmembrane region" description="Helical" evidence="7">
    <location>
        <begin position="81"/>
        <end position="100"/>
    </location>
</feature>
<keyword evidence="4" id="KW-0769">Symport</keyword>
<keyword evidence="8" id="KW-0732">Signal</keyword>
<evidence type="ECO:0000256" key="5">
    <source>
        <dbReference type="ARBA" id="ARBA00022989"/>
    </source>
</evidence>
<feature type="signal peptide" evidence="8">
    <location>
        <begin position="1"/>
        <end position="25"/>
    </location>
</feature>
<evidence type="ECO:0000256" key="3">
    <source>
        <dbReference type="ARBA" id="ARBA00022692"/>
    </source>
</evidence>
<proteinExistence type="predicted"/>
<dbReference type="InterPro" id="IPR001046">
    <property type="entry name" value="NRAMP_fam"/>
</dbReference>
<name>A0ABT9HLJ6_9SPHN</name>
<dbReference type="RefSeq" id="WP_305931470.1">
    <property type="nucleotide sequence ID" value="NZ_JAVAIM010000001.1"/>
</dbReference>
<dbReference type="Proteomes" id="UP001240639">
    <property type="component" value="Unassembled WGS sequence"/>
</dbReference>
<feature type="transmembrane region" description="Helical" evidence="7">
    <location>
        <begin position="310"/>
        <end position="327"/>
    </location>
</feature>
<organism evidence="9 10">
    <name type="scientific">Qipengyuania profundimaris</name>
    <dbReference type="NCBI Taxonomy" id="3067652"/>
    <lineage>
        <taxon>Bacteria</taxon>
        <taxon>Pseudomonadati</taxon>
        <taxon>Pseudomonadota</taxon>
        <taxon>Alphaproteobacteria</taxon>
        <taxon>Sphingomonadales</taxon>
        <taxon>Erythrobacteraceae</taxon>
        <taxon>Qipengyuania</taxon>
    </lineage>
</organism>
<feature type="transmembrane region" description="Helical" evidence="7">
    <location>
        <begin position="333"/>
        <end position="354"/>
    </location>
</feature>
<evidence type="ECO:0000256" key="7">
    <source>
        <dbReference type="SAM" id="Phobius"/>
    </source>
</evidence>
<feature type="transmembrane region" description="Helical" evidence="7">
    <location>
        <begin position="120"/>
        <end position="137"/>
    </location>
</feature>
<feature type="chain" id="PRO_5046194813" evidence="8">
    <location>
        <begin position="26"/>
        <end position="434"/>
    </location>
</feature>
<evidence type="ECO:0000313" key="9">
    <source>
        <dbReference type="EMBL" id="MDP4574016.1"/>
    </source>
</evidence>
<feature type="transmembrane region" description="Helical" evidence="7">
    <location>
        <begin position="144"/>
        <end position="165"/>
    </location>
</feature>
<feature type="transmembrane region" description="Helical" evidence="7">
    <location>
        <begin position="35"/>
        <end position="51"/>
    </location>
</feature>
<sequence length="434" mass="43246">MTRLGSILLWSAIAAAFIGPGTVTAAASAGAGPGMAVLWAIVFSGVATFTLQEFSGRLAIATGGDLAAVLRRRYPRGAARFLVLALVAGAVLLGCAAYEAGNILGGVAGAMLAIDLPRGVLTLALAIAAFALLLLGSPQRIAQAMAVFVALMGAGFLLVAASLAPTVSSVASGIVPDLSLLGQEAALLTILALVGTTVVPYNLFLGSALARGQTVGQMRLGLAIAVGLGVLITAAILVVGTALDGEFSFEALADTLAGQLGEWARTGLALGLLAAGLSSAVTAPLAAALTARGLFGSIDDPRWAAQGWRFRGVWAAVIVIGAGFGLADLRPGPAILAAQAFNGALLPLVALFLLAAMNDPDLQRGAANGPLANAVGLFVVGIACMLGLVALTRVFVSLSGAELPDPAILLPVTAVIGLLLGFAAIALRPTRTAP</sequence>
<keyword evidence="6 7" id="KW-0472">Membrane</keyword>
<dbReference type="Pfam" id="PF01566">
    <property type="entry name" value="Nramp"/>
    <property type="match status" value="1"/>
</dbReference>
<accession>A0ABT9HLJ6</accession>
<feature type="transmembrane region" description="Helical" evidence="7">
    <location>
        <begin position="263"/>
        <end position="289"/>
    </location>
</feature>
<keyword evidence="3 7" id="KW-0812">Transmembrane</keyword>
<keyword evidence="10" id="KW-1185">Reference proteome</keyword>
<feature type="transmembrane region" description="Helical" evidence="7">
    <location>
        <begin position="185"/>
        <end position="210"/>
    </location>
</feature>
<evidence type="ECO:0000256" key="4">
    <source>
        <dbReference type="ARBA" id="ARBA00022847"/>
    </source>
</evidence>
<evidence type="ECO:0000256" key="6">
    <source>
        <dbReference type="ARBA" id="ARBA00023136"/>
    </source>
</evidence>
<comment type="caution">
    <text evidence="9">The sequence shown here is derived from an EMBL/GenBank/DDBJ whole genome shotgun (WGS) entry which is preliminary data.</text>
</comment>
<evidence type="ECO:0000313" key="10">
    <source>
        <dbReference type="Proteomes" id="UP001240639"/>
    </source>
</evidence>